<evidence type="ECO:0000256" key="6">
    <source>
        <dbReference type="SAM" id="Phobius"/>
    </source>
</evidence>
<feature type="region of interest" description="Disordered" evidence="5">
    <location>
        <begin position="984"/>
        <end position="1037"/>
    </location>
</feature>
<keyword evidence="8" id="KW-1185">Reference proteome</keyword>
<feature type="transmembrane region" description="Helical" evidence="6">
    <location>
        <begin position="1463"/>
        <end position="1484"/>
    </location>
</feature>
<sequence length="1788" mass="187315">MSARRLPASAEPTPPTTSPVSRRRLAGRPTPTRPAEPAAAVPLLVSAADSPVSQPRSSLSSVSQLDLSAGCQRAAEAPALVGSRRTRDDRGKAEGTPVRDRRDGGAVSRADTGDLDTLSRTEETYSSAQTDSTHTPGGLGPHSHRRHRSTHQRDAHSGHSSDGSAGRSGASVARWADTHSLLSTAMHRHSVGWSAHDTPTAKTGDSDASATSSLSSTSGAASPATVPRHRRLRPDRHHHHSSGGGGGSHVAASRGPLTLPQPPSPPSPQELHTPRRTPSRAPPRVSSSHSPVAAVVAVAAPTLSPGPPRSPRRDSSARQRSTHGSAAATTTAAAAALANSGGESSLAEGRVAHLAPAATTQARERGGATREQDGRATGSSRIADGLRRRRLRRLSSERMAPVTALEAAAAAATAALRGSDAPQSRRPVMTWRSRSRVCAVASAPSGELFTGGDPSGVIEVWDSRIGRRLCVLSGHQATVLSLLTLPHSLLLLSGSADCTARLWDMRTLQNTMVLEGHRGLITALATLWMADVGLNLFTGSDDGTVRQWRAATGVCVHVYRGHRGPVNVVTSLRPVKYIATGGSDGLFKVWNAQTLRCLSSIAAVPSSSTSSAALVARESRAARRAGAAGEDGADVRGGVGGGAVWDIAQLSDSDQSLATATDDGVVRLWATHSNQHAVLLKEICIPDMLLKGRSGARCLLACGAILFVGGARGELYVWGTAALPYVCGDAHGAPPRTTSSASTAASAGAGTAVETYRATFLFHTAAVTGLTLQGTQLCSASLDHTMCRWDLRELVHVGDEADGAASVASAALAQVGLGLGAWRHAAGADGVLGDAGARGAPHTLTPHVNARGGATRTSPEDGDAVAELSATETAALYTELPLDFVVRHVRMAATSPVEMGTVLRVAWVVVYVAVLALFFVFGLASVSRHSVDVATGAFASTANRPLPGFARPRTFRSIAKSGDVTWWLRTLMVQLHDYQDPVRMGVSRGSSPEAGASPNATARGSPTTLQRSSSSSSSSNSSSSSRGGGDDSNHNTTAVPVETLELPALPGGAVVLSHVRVRLKRVVQGSCSWNDALPLRRSSSPGTASACFGALRKSTEARDSVCVTHNPSPSPSSSPSPSPPVCLRYLASGAGIPFGGLAGVYDDGGYAVDLPIGLPDAGSAGMQSDLEMLLSHSTGFMDEMCTRLVDVLLYTYHLHSHTFVQLHYALEMPVSGVWLPTTNARAFTAHRGGDRSTGNTRSAGAVVACVVCMAVLQLCCIGLVAYEAVLAYYTGDLLAHVASATMLLDVAVAVSGLCVVGVASRWMAVSDGVRIAPLLRQMSTPSPPPAFVVSPLPEVQAVLGRLAGVEDAFRSLNTATAVHALLLFLQVFMVLSRLVPFLQLMRVAVRRLLLQLLLGLALLALAVTGFALAFYVLFGPTQRSYSSVSSAMLHLLLYLSACLTVSDGVSPQLSTERPIMGRLLILLLNYVVRAAVSAYAVVLLSNSLQSVARAVPAIPPRAVLAKWWSDVRYQLALMGTVGGGGDGEGRGSQQTSTLHPSMRRGTHRTVLVEHLWRRLLLLQQQQQQQQHTRQQASTSHAAETQSCGPRRGSSPTRLGGRRGAQGGGGGGGGDADPFAAAELASTMTFTGSDGADSTVGSSGRRREGRRCRSGSHGATSASLTDGVGAAAGDRSAAAALVDLMQVREMDLLLLVPDESRTPLARSVVRHTWNTLTWMYHYSQQHQRRENPTAQDQRRRLADNIHRVQQRLALLHTVVSATHVRMADHEARLRPLAQAVAAVSTDEQR</sequence>
<comment type="caution">
    <text evidence="7">The sequence shown here is derived from an EMBL/GenBank/DDBJ whole genome shotgun (WGS) entry which is preliminary data.</text>
</comment>
<evidence type="ECO:0000313" key="7">
    <source>
        <dbReference type="EMBL" id="KAK7196330.1"/>
    </source>
</evidence>
<feature type="compositionally biased region" description="Low complexity" evidence="5">
    <location>
        <begin position="282"/>
        <end position="303"/>
    </location>
</feature>
<organism evidence="7 8">
    <name type="scientific">Novymonas esmeraldas</name>
    <dbReference type="NCBI Taxonomy" id="1808958"/>
    <lineage>
        <taxon>Eukaryota</taxon>
        <taxon>Discoba</taxon>
        <taxon>Euglenozoa</taxon>
        <taxon>Kinetoplastea</taxon>
        <taxon>Metakinetoplastina</taxon>
        <taxon>Trypanosomatida</taxon>
        <taxon>Trypanosomatidae</taxon>
        <taxon>Novymonas</taxon>
    </lineage>
</organism>
<feature type="transmembrane region" description="Helical" evidence="6">
    <location>
        <begin position="1286"/>
        <end position="1308"/>
    </location>
</feature>
<keyword evidence="2" id="KW-0677">Repeat</keyword>
<accession>A0AAW0EQ74</accession>
<dbReference type="PROSITE" id="PS50294">
    <property type="entry name" value="WD_REPEATS_REGION"/>
    <property type="match status" value="2"/>
</dbReference>
<dbReference type="InterPro" id="IPR015943">
    <property type="entry name" value="WD40/YVTN_repeat-like_dom_sf"/>
</dbReference>
<proteinExistence type="predicted"/>
<keyword evidence="3" id="KW-0687">Ribonucleoprotein</keyword>
<feature type="compositionally biased region" description="Pro residues" evidence="5">
    <location>
        <begin position="259"/>
        <end position="268"/>
    </location>
</feature>
<feature type="compositionally biased region" description="Low complexity" evidence="5">
    <location>
        <begin position="27"/>
        <end position="68"/>
    </location>
</feature>
<feature type="region of interest" description="Disordered" evidence="5">
    <location>
        <begin position="1"/>
        <end position="173"/>
    </location>
</feature>
<protein>
    <submittedName>
        <fullName evidence="7">WD domain, G-beta repeat</fullName>
    </submittedName>
</protein>
<feature type="transmembrane region" description="Helical" evidence="6">
    <location>
        <begin position="905"/>
        <end position="924"/>
    </location>
</feature>
<dbReference type="PANTHER" id="PTHR19848">
    <property type="entry name" value="WD40 REPEAT PROTEIN"/>
    <property type="match status" value="1"/>
</dbReference>
<feature type="region of interest" description="Disordered" evidence="5">
    <location>
        <begin position="194"/>
        <end position="341"/>
    </location>
</feature>
<feature type="region of interest" description="Disordered" evidence="5">
    <location>
        <begin position="1522"/>
        <end position="1544"/>
    </location>
</feature>
<feature type="region of interest" description="Disordered" evidence="5">
    <location>
        <begin position="1567"/>
        <end position="1661"/>
    </location>
</feature>
<evidence type="ECO:0000256" key="2">
    <source>
        <dbReference type="ARBA" id="ARBA00022737"/>
    </source>
</evidence>
<feature type="transmembrane region" description="Helical" evidence="6">
    <location>
        <begin position="1360"/>
        <end position="1380"/>
    </location>
</feature>
<feature type="compositionally biased region" description="Low complexity" evidence="5">
    <location>
        <begin position="160"/>
        <end position="171"/>
    </location>
</feature>
<keyword evidence="3" id="KW-0689">Ribosomal protein</keyword>
<dbReference type="Proteomes" id="UP001430356">
    <property type="component" value="Unassembled WGS sequence"/>
</dbReference>
<feature type="transmembrane region" description="Helical" evidence="6">
    <location>
        <begin position="1245"/>
        <end position="1266"/>
    </location>
</feature>
<feature type="compositionally biased region" description="Gly residues" evidence="5">
    <location>
        <begin position="1601"/>
        <end position="1614"/>
    </location>
</feature>
<keyword evidence="6" id="KW-0472">Membrane</keyword>
<feature type="compositionally biased region" description="Polar residues" evidence="5">
    <location>
        <begin position="998"/>
        <end position="1010"/>
    </location>
</feature>
<dbReference type="PROSITE" id="PS00678">
    <property type="entry name" value="WD_REPEATS_1"/>
    <property type="match status" value="1"/>
</dbReference>
<evidence type="ECO:0000256" key="5">
    <source>
        <dbReference type="SAM" id="MobiDB-lite"/>
    </source>
</evidence>
<dbReference type="GO" id="GO:0005840">
    <property type="term" value="C:ribosome"/>
    <property type="evidence" value="ECO:0007669"/>
    <property type="project" value="UniProtKB-KW"/>
</dbReference>
<reference evidence="7 8" key="1">
    <citation type="journal article" date="2021" name="MBio">
        <title>A New Model Trypanosomatid, Novymonas esmeraldas: Genomic Perception of Its 'Candidatus Pandoraea novymonadis' Endosymbiont.</title>
        <authorList>
            <person name="Zakharova A."/>
            <person name="Saura A."/>
            <person name="Butenko A."/>
            <person name="Podesvova L."/>
            <person name="Warmusova S."/>
            <person name="Kostygov A.Y."/>
            <person name="Nenarokova A."/>
            <person name="Lukes J."/>
            <person name="Opperdoes F.R."/>
            <person name="Yurchenko V."/>
        </authorList>
    </citation>
    <scope>NUCLEOTIDE SEQUENCE [LARGE SCALE GENOMIC DNA]</scope>
    <source>
        <strain evidence="7 8">E262AT.01</strain>
    </source>
</reference>
<feature type="compositionally biased region" description="Low complexity" evidence="5">
    <location>
        <begin position="200"/>
        <end position="225"/>
    </location>
</feature>
<dbReference type="EMBL" id="JAECZO010000073">
    <property type="protein sequence ID" value="KAK7196330.1"/>
    <property type="molecule type" value="Genomic_DNA"/>
</dbReference>
<feature type="compositionally biased region" description="Basic residues" evidence="5">
    <location>
        <begin position="227"/>
        <end position="241"/>
    </location>
</feature>
<name>A0AAW0EQ74_9TRYP</name>
<keyword evidence="1 4" id="KW-0853">WD repeat</keyword>
<keyword evidence="6" id="KW-1133">Transmembrane helix</keyword>
<evidence type="ECO:0000256" key="1">
    <source>
        <dbReference type="ARBA" id="ARBA00022574"/>
    </source>
</evidence>
<evidence type="ECO:0000256" key="3">
    <source>
        <dbReference type="ARBA" id="ARBA00022980"/>
    </source>
</evidence>
<feature type="compositionally biased region" description="Basic and acidic residues" evidence="5">
    <location>
        <begin position="85"/>
        <end position="104"/>
    </location>
</feature>
<dbReference type="Pfam" id="PF00400">
    <property type="entry name" value="WD40"/>
    <property type="match status" value="4"/>
</dbReference>
<feature type="transmembrane region" description="Helical" evidence="6">
    <location>
        <begin position="1392"/>
        <end position="1418"/>
    </location>
</feature>
<dbReference type="SUPFAM" id="SSF50978">
    <property type="entry name" value="WD40 repeat-like"/>
    <property type="match status" value="1"/>
</dbReference>
<dbReference type="PROSITE" id="PS50082">
    <property type="entry name" value="WD_REPEATS_2"/>
    <property type="match status" value="2"/>
</dbReference>
<dbReference type="InterPro" id="IPR019775">
    <property type="entry name" value="WD40_repeat_CS"/>
</dbReference>
<gene>
    <name evidence="7" type="ORF">NESM_000569200</name>
</gene>
<feature type="compositionally biased region" description="Basic and acidic residues" evidence="5">
    <location>
        <begin position="362"/>
        <end position="374"/>
    </location>
</feature>
<evidence type="ECO:0000256" key="4">
    <source>
        <dbReference type="PROSITE-ProRule" id="PRU00221"/>
    </source>
</evidence>
<dbReference type="PANTHER" id="PTHR19848:SF8">
    <property type="entry name" value="F-BOX AND WD REPEAT DOMAIN CONTAINING 7"/>
    <property type="match status" value="1"/>
</dbReference>
<feature type="repeat" description="WD" evidence="4">
    <location>
        <begin position="472"/>
        <end position="513"/>
    </location>
</feature>
<keyword evidence="6" id="KW-0812">Transmembrane</keyword>
<feature type="repeat" description="WD" evidence="4">
    <location>
        <begin position="559"/>
        <end position="600"/>
    </location>
</feature>
<feature type="region of interest" description="Disordered" evidence="5">
    <location>
        <begin position="356"/>
        <end position="390"/>
    </location>
</feature>
<dbReference type="InterPro" id="IPR036322">
    <property type="entry name" value="WD40_repeat_dom_sf"/>
</dbReference>
<evidence type="ECO:0000313" key="8">
    <source>
        <dbReference type="Proteomes" id="UP001430356"/>
    </source>
</evidence>
<dbReference type="Gene3D" id="2.130.10.10">
    <property type="entry name" value="YVTN repeat-like/Quinoprotein amine dehydrogenase"/>
    <property type="match status" value="2"/>
</dbReference>
<feature type="compositionally biased region" description="Low complexity" evidence="5">
    <location>
        <begin position="326"/>
        <end position="338"/>
    </location>
</feature>
<feature type="compositionally biased region" description="Polar residues" evidence="5">
    <location>
        <begin position="124"/>
        <end position="135"/>
    </location>
</feature>
<dbReference type="InterPro" id="IPR001680">
    <property type="entry name" value="WD40_rpt"/>
</dbReference>
<feature type="compositionally biased region" description="Polar residues" evidence="5">
    <location>
        <begin position="1576"/>
        <end position="1587"/>
    </location>
</feature>
<dbReference type="SMART" id="SM00320">
    <property type="entry name" value="WD40"/>
    <property type="match status" value="6"/>
</dbReference>
<feature type="compositionally biased region" description="Low complexity" evidence="5">
    <location>
        <begin position="1011"/>
        <end position="1025"/>
    </location>
</feature>